<evidence type="ECO:0000256" key="1">
    <source>
        <dbReference type="ARBA" id="ARBA00022603"/>
    </source>
</evidence>
<dbReference type="KEGG" id="pco:PHACADRAFT_210808"/>
<keyword evidence="1" id="KW-0489">Methyltransferase</keyword>
<dbReference type="RefSeq" id="XP_007397791.1">
    <property type="nucleotide sequence ID" value="XM_007397729.1"/>
</dbReference>
<dbReference type="OrthoDB" id="2410195at2759"/>
<feature type="compositionally biased region" description="Polar residues" evidence="4">
    <location>
        <begin position="85"/>
        <end position="94"/>
    </location>
</feature>
<feature type="region of interest" description="Disordered" evidence="4">
    <location>
        <begin position="154"/>
        <end position="182"/>
    </location>
</feature>
<dbReference type="EMBL" id="JH930474">
    <property type="protein sequence ID" value="EKM53088.1"/>
    <property type="molecule type" value="Genomic_DNA"/>
</dbReference>
<evidence type="ECO:0000256" key="3">
    <source>
        <dbReference type="ARBA" id="ARBA00022691"/>
    </source>
</evidence>
<feature type="region of interest" description="Disordered" evidence="4">
    <location>
        <begin position="400"/>
        <end position="593"/>
    </location>
</feature>
<dbReference type="AlphaFoldDB" id="K5VNN2"/>
<dbReference type="HOGENOM" id="CLU_264011_0_0_1"/>
<accession>K5VNN2</accession>
<name>K5VNN2_PHACS</name>
<dbReference type="GO" id="GO:0008171">
    <property type="term" value="F:O-methyltransferase activity"/>
    <property type="evidence" value="ECO:0007669"/>
    <property type="project" value="InterPro"/>
</dbReference>
<feature type="compositionally biased region" description="Low complexity" evidence="4">
    <location>
        <begin position="34"/>
        <end position="55"/>
    </location>
</feature>
<feature type="domain" description="O-methyltransferase C-terminal" evidence="5">
    <location>
        <begin position="810"/>
        <end position="934"/>
    </location>
</feature>
<feature type="compositionally biased region" description="Basic and acidic residues" evidence="4">
    <location>
        <begin position="1204"/>
        <end position="1220"/>
    </location>
</feature>
<feature type="region of interest" description="Disordered" evidence="4">
    <location>
        <begin position="19"/>
        <end position="105"/>
    </location>
</feature>
<dbReference type="InterPro" id="IPR036388">
    <property type="entry name" value="WH-like_DNA-bd_sf"/>
</dbReference>
<evidence type="ECO:0000256" key="2">
    <source>
        <dbReference type="ARBA" id="ARBA00022679"/>
    </source>
</evidence>
<feature type="region of interest" description="Disordered" evidence="4">
    <location>
        <begin position="731"/>
        <end position="803"/>
    </location>
</feature>
<keyword evidence="3" id="KW-0949">S-adenosyl-L-methionine</keyword>
<dbReference type="InterPro" id="IPR029063">
    <property type="entry name" value="SAM-dependent_MTases_sf"/>
</dbReference>
<dbReference type="Pfam" id="PF00891">
    <property type="entry name" value="Methyltransf_2"/>
    <property type="match status" value="1"/>
</dbReference>
<feature type="compositionally biased region" description="Low complexity" evidence="4">
    <location>
        <begin position="543"/>
        <end position="557"/>
    </location>
</feature>
<dbReference type="PANTHER" id="PTHR43712:SF2">
    <property type="entry name" value="O-METHYLTRANSFERASE CICE"/>
    <property type="match status" value="1"/>
</dbReference>
<sequence length="1270" mass="135942">MTFADLRALHAIIGSAIDDIERIYRPPSTDRRASQSSASSSFRSSSSSNFQARSPSKPRSSLSTDSDIEEEDDDDADADMPLTPVSASNSQPGPNNVRFASTGRKGLVKGRERSYTMGSLPQPPFSPPGVNASVPLPILKQPALDFPDLDTPIPITPTSSSSDTSAPMSTSTPSNVSSSPKIPISPTLTVELEKVGAGASTLLDPTQRQREWRKKCEDLTTHPEVIKAVNRIVAACGQMSAMVQKPFLVVCDAAMGYNLPACLRFLEAAHMSEMLREVGPRGLSSREIAEKIQAQLGASGEGKGFNGEKTVVDSTRISHVLRLLATHHITREVRPDVFANNRISSVIDSGKSWQELVDMKQSPERKYEGTDGIAAFVGLCTDELFKASAYLADCYLLPPSSPSSPPTPSSSPQSPPLQPHSCSPQSPAPTTTTPIVVPPHPRPSMSAPAGDVSHLGMVTPNDSTSSLGSVVEEERRGTEDGSSPMRFAQNPHPTPAQNRQRKKSSGWSFSNSNDTPRRPATPPTPQSLPNAHKKPGILKRLSSRTFSRTPTPTTTPSDAPPLPSMPGTPRSAAFEAPETPRSRTSSTTSLIGQRLVSIPASPDTLRSPATSGHAYTFSDLLKTPKSAPRHAKMPSQDLNMLNTPRSTPSRQSSHSESNVAPATPKWTPSRESLRALGTKGSFASLKTGKRGAEPLHQTYAELLDAAGDGNGLLGPAFDLRPSVLAVSPRAQTFSGSASSPLSRKDDPLPPVPPLHISSAPPPVPPKSPLRSPSDSGAGSPGALQANTDGRKARRGRAASSGLQPGDEMYAPFNIAFGTRLRYFEWLERGENVFRLRRFGKAMTGTEKWEVPGSIVGGFPWHELPPRSVVVDVGGGIGSTSMLLANAFPHLRFVIQDRPPVVEMGTAAWRSRYPELLDSGRATFQAHDFFKPQPALPLAILASEGQSDSMTESNTKAPDAGDVEVRPAVFLMRVITHDWPDSYIIRILLRLRQAAGPNTRLLLADYVLPLACVDEDEDGGAETPDSVSTSEKVTYEPLPGAARTLAPEGSPLLPNLGKANANAYWLDLTMRAMFNAQERTLRELAALARAAGWKVVQVTHAEGSLFGHITAMPVDIPEETLALPDESESEESTGPDEGASAAPDALPSLPPMGDTFLSSVELPSETAIRAGVASGSGRLRGARGDAEGKKGAGRRRARAYTFTGRDSRDRDRRDEGRDASERGAGGEVRKGLRTIMKMLSKAHLRGDVPPEEGEREENAGPLALSRQRTRT</sequence>
<evidence type="ECO:0000313" key="6">
    <source>
        <dbReference type="EMBL" id="EKM53088.1"/>
    </source>
</evidence>
<feature type="compositionally biased region" description="Low complexity" evidence="4">
    <location>
        <begin position="768"/>
        <end position="782"/>
    </location>
</feature>
<gene>
    <name evidence="6" type="ORF">PHACADRAFT_210808</name>
</gene>
<dbReference type="InParanoid" id="K5VNN2"/>
<dbReference type="Proteomes" id="UP000008370">
    <property type="component" value="Unassembled WGS sequence"/>
</dbReference>
<feature type="compositionally biased region" description="Pro residues" evidence="4">
    <location>
        <begin position="400"/>
        <end position="418"/>
    </location>
</feature>
<evidence type="ECO:0000256" key="4">
    <source>
        <dbReference type="SAM" id="MobiDB-lite"/>
    </source>
</evidence>
<feature type="compositionally biased region" description="Polar residues" evidence="4">
    <location>
        <begin position="505"/>
        <end position="514"/>
    </location>
</feature>
<feature type="region of interest" description="Disordered" evidence="4">
    <location>
        <begin position="620"/>
        <end position="671"/>
    </location>
</feature>
<reference evidence="6 7" key="1">
    <citation type="journal article" date="2012" name="BMC Genomics">
        <title>Comparative genomics of the white-rot fungi, Phanerochaete carnosa and P. chrysosporium, to elucidate the genetic basis of the distinct wood types they colonize.</title>
        <authorList>
            <person name="Suzuki H."/>
            <person name="MacDonald J."/>
            <person name="Syed K."/>
            <person name="Salamov A."/>
            <person name="Hori C."/>
            <person name="Aerts A."/>
            <person name="Henrissat B."/>
            <person name="Wiebenga A."/>
            <person name="vanKuyk P.A."/>
            <person name="Barry K."/>
            <person name="Lindquist E."/>
            <person name="LaButti K."/>
            <person name="Lapidus A."/>
            <person name="Lucas S."/>
            <person name="Coutinho P."/>
            <person name="Gong Y."/>
            <person name="Samejima M."/>
            <person name="Mahadevan R."/>
            <person name="Abou-Zaid M."/>
            <person name="de Vries R.P."/>
            <person name="Igarashi K."/>
            <person name="Yadav J.S."/>
            <person name="Grigoriev I.V."/>
            <person name="Master E.R."/>
        </authorList>
    </citation>
    <scope>NUCLEOTIDE SEQUENCE [LARGE SCALE GENOMIC DNA]</scope>
    <source>
        <strain evidence="6 7">HHB-10118-sp</strain>
    </source>
</reference>
<dbReference type="GeneID" id="18913025"/>
<feature type="compositionally biased region" description="Pro residues" evidence="4">
    <location>
        <begin position="748"/>
        <end position="767"/>
    </location>
</feature>
<feature type="compositionally biased region" description="Acidic residues" evidence="4">
    <location>
        <begin position="66"/>
        <end position="78"/>
    </location>
</feature>
<keyword evidence="7" id="KW-1185">Reference proteome</keyword>
<dbReference type="STRING" id="650164.K5VNN2"/>
<dbReference type="Gene3D" id="1.10.10.10">
    <property type="entry name" value="Winged helix-like DNA-binding domain superfamily/Winged helix DNA-binding domain"/>
    <property type="match status" value="1"/>
</dbReference>
<feature type="region of interest" description="Disordered" evidence="4">
    <location>
        <begin position="1123"/>
        <end position="1156"/>
    </location>
</feature>
<feature type="compositionally biased region" description="Low complexity" evidence="4">
    <location>
        <begin position="154"/>
        <end position="180"/>
    </location>
</feature>
<feature type="compositionally biased region" description="Low complexity" evidence="4">
    <location>
        <begin position="419"/>
        <end position="435"/>
    </location>
</feature>
<dbReference type="InterPro" id="IPR016461">
    <property type="entry name" value="COMT-like"/>
</dbReference>
<feature type="compositionally biased region" description="Polar residues" evidence="4">
    <location>
        <begin position="636"/>
        <end position="660"/>
    </location>
</feature>
<evidence type="ECO:0000313" key="7">
    <source>
        <dbReference type="Proteomes" id="UP000008370"/>
    </source>
</evidence>
<feature type="compositionally biased region" description="Polar residues" evidence="4">
    <location>
        <begin position="731"/>
        <end position="741"/>
    </location>
</feature>
<dbReference type="PROSITE" id="PS51683">
    <property type="entry name" value="SAM_OMT_II"/>
    <property type="match status" value="1"/>
</dbReference>
<feature type="compositionally biased region" description="Acidic residues" evidence="4">
    <location>
        <begin position="1124"/>
        <end position="1133"/>
    </location>
</feature>
<feature type="compositionally biased region" description="Basic and acidic residues" evidence="4">
    <location>
        <begin position="19"/>
        <end position="33"/>
    </location>
</feature>
<dbReference type="GO" id="GO:0032259">
    <property type="term" value="P:methylation"/>
    <property type="evidence" value="ECO:0007669"/>
    <property type="project" value="UniProtKB-KW"/>
</dbReference>
<proteinExistence type="predicted"/>
<feature type="region of interest" description="Disordered" evidence="4">
    <location>
        <begin position="1170"/>
        <end position="1270"/>
    </location>
</feature>
<evidence type="ECO:0000259" key="5">
    <source>
        <dbReference type="Pfam" id="PF00891"/>
    </source>
</evidence>
<dbReference type="InterPro" id="IPR001077">
    <property type="entry name" value="COMT_C"/>
</dbReference>
<dbReference type="PANTHER" id="PTHR43712">
    <property type="entry name" value="PUTATIVE (AFU_ORTHOLOGUE AFUA_4G14580)-RELATED"/>
    <property type="match status" value="1"/>
</dbReference>
<protein>
    <recommendedName>
        <fullName evidence="5">O-methyltransferase C-terminal domain-containing protein</fullName>
    </recommendedName>
</protein>
<keyword evidence="2" id="KW-0808">Transferase</keyword>
<dbReference type="Gene3D" id="3.40.50.150">
    <property type="entry name" value="Vaccinia Virus protein VP39"/>
    <property type="match status" value="1"/>
</dbReference>
<organism evidence="6 7">
    <name type="scientific">Phanerochaete carnosa (strain HHB-10118-sp)</name>
    <name type="common">White-rot fungus</name>
    <name type="synonym">Peniophora carnosa</name>
    <dbReference type="NCBI Taxonomy" id="650164"/>
    <lineage>
        <taxon>Eukaryota</taxon>
        <taxon>Fungi</taxon>
        <taxon>Dikarya</taxon>
        <taxon>Basidiomycota</taxon>
        <taxon>Agaricomycotina</taxon>
        <taxon>Agaricomycetes</taxon>
        <taxon>Polyporales</taxon>
        <taxon>Phanerochaetaceae</taxon>
        <taxon>Phanerochaete</taxon>
    </lineage>
</organism>
<dbReference type="SUPFAM" id="SSF53335">
    <property type="entry name" value="S-adenosyl-L-methionine-dependent methyltransferases"/>
    <property type="match status" value="1"/>
</dbReference>